<comment type="caution">
    <text evidence="3">The sequence shown here is derived from an EMBL/GenBank/DDBJ whole genome shotgun (WGS) entry which is preliminary data.</text>
</comment>
<dbReference type="RefSeq" id="WP_267614216.1">
    <property type="nucleotide sequence ID" value="NZ_JAOVZQ010000001.1"/>
</dbReference>
<dbReference type="Proteomes" id="UP001081283">
    <property type="component" value="Unassembled WGS sequence"/>
</dbReference>
<organism evidence="3 4">
    <name type="scientific">Hoeflea ulvae</name>
    <dbReference type="NCBI Taxonomy" id="2983764"/>
    <lineage>
        <taxon>Bacteria</taxon>
        <taxon>Pseudomonadati</taxon>
        <taxon>Pseudomonadota</taxon>
        <taxon>Alphaproteobacteria</taxon>
        <taxon>Hyphomicrobiales</taxon>
        <taxon>Rhizobiaceae</taxon>
        <taxon>Hoeflea</taxon>
    </lineage>
</organism>
<feature type="transmembrane region" description="Helical" evidence="2">
    <location>
        <begin position="59"/>
        <end position="85"/>
    </location>
</feature>
<feature type="coiled-coil region" evidence="1">
    <location>
        <begin position="303"/>
        <end position="354"/>
    </location>
</feature>
<accession>A0ABT3YKH6</accession>
<evidence type="ECO:0000256" key="1">
    <source>
        <dbReference type="SAM" id="Coils"/>
    </source>
</evidence>
<dbReference type="PANTHER" id="PTHR32309">
    <property type="entry name" value="TYROSINE-PROTEIN KINASE"/>
    <property type="match status" value="1"/>
</dbReference>
<evidence type="ECO:0000313" key="3">
    <source>
        <dbReference type="EMBL" id="MCY0096388.1"/>
    </source>
</evidence>
<proteinExistence type="predicted"/>
<sequence>MTHTGQHEDNSGRQQVGIQASRDVSARLTAAARLLRLSTSSRSNLFKIVGLRPRMLDRLFTIVSILLLVFCLIVPSVTALAYYGYFASDQYESETRFTVRSSAPALGNDQIAEVTGIPSAKIVQDTQIAMNFIGSHEMLDVLEERDISLHEIYGDNSIDWWARLPDDASREDLLEYWNHMVSTSVSPSSGIVVVTVRAFTAEDSALLARAILTAAEYVVNRVNDRIWKDVIETSNTNLENAKTQLLEARQALARARNRDGVLTVEGSSAIVTNLISAMEGERLNLQHRYDANLAVVSPTAPQMLVLKREIESKQQQIAELKSQLAGSAEGARNLADVSQEMSQLQLAQSLAEQQFAASLKTVEQIQFVSRQQLLYLESFLDPRTPDEAMYPKRILSIFLSFLASLLLWGALLGILHTIRNQISN</sequence>
<feature type="transmembrane region" description="Helical" evidence="2">
    <location>
        <begin position="394"/>
        <end position="415"/>
    </location>
</feature>
<dbReference type="InterPro" id="IPR050445">
    <property type="entry name" value="Bact_polysacc_biosynth/exp"/>
</dbReference>
<gene>
    <name evidence="3" type="ORF">OEG82_20585</name>
</gene>
<keyword evidence="2" id="KW-0812">Transmembrane</keyword>
<protein>
    <submittedName>
        <fullName evidence="3">Capsule biosynthesis protein</fullName>
    </submittedName>
</protein>
<dbReference type="EMBL" id="JAOVZQ010000001">
    <property type="protein sequence ID" value="MCY0096388.1"/>
    <property type="molecule type" value="Genomic_DNA"/>
</dbReference>
<keyword evidence="2" id="KW-0472">Membrane</keyword>
<dbReference type="PANTHER" id="PTHR32309:SF13">
    <property type="entry name" value="FERRIC ENTEROBACTIN TRANSPORT PROTEIN FEPE"/>
    <property type="match status" value="1"/>
</dbReference>
<name>A0ABT3YKH6_9HYPH</name>
<keyword evidence="2" id="KW-1133">Transmembrane helix</keyword>
<reference evidence="3" key="1">
    <citation type="submission" date="2022-10" db="EMBL/GenBank/DDBJ databases">
        <title>Hoeflea sp. J2-29, isolated from marine algae.</title>
        <authorList>
            <person name="Kristyanto S."/>
            <person name="Kim J.M."/>
            <person name="Jeon C.O."/>
        </authorList>
    </citation>
    <scope>NUCLEOTIDE SEQUENCE</scope>
    <source>
        <strain evidence="3">J2-29</strain>
    </source>
</reference>
<evidence type="ECO:0000256" key="2">
    <source>
        <dbReference type="SAM" id="Phobius"/>
    </source>
</evidence>
<evidence type="ECO:0000313" key="4">
    <source>
        <dbReference type="Proteomes" id="UP001081283"/>
    </source>
</evidence>
<keyword evidence="4" id="KW-1185">Reference proteome</keyword>
<feature type="coiled-coil region" evidence="1">
    <location>
        <begin position="231"/>
        <end position="258"/>
    </location>
</feature>
<keyword evidence="1" id="KW-0175">Coiled coil</keyword>